<dbReference type="Proteomes" id="UP000662466">
    <property type="component" value="Unassembled WGS sequence"/>
</dbReference>
<proteinExistence type="predicted"/>
<evidence type="ECO:0000313" key="1">
    <source>
        <dbReference type="EMBL" id="KAF7114983.1"/>
    </source>
</evidence>
<keyword evidence="3" id="KW-1185">Reference proteome</keyword>
<dbReference type="EMBL" id="JACBAD010002120">
    <property type="protein sequence ID" value="KAF7114983.1"/>
    <property type="molecule type" value="Genomic_DNA"/>
</dbReference>
<evidence type="ECO:0000313" key="4">
    <source>
        <dbReference type="Proteomes" id="UP000662466"/>
    </source>
</evidence>
<accession>A0A8H6UVV7</accession>
<gene>
    <name evidence="1" type="ORF">CNMCM5793_000753</name>
    <name evidence="2" type="ORF">CNMCM6106_002082</name>
</gene>
<protein>
    <submittedName>
        <fullName evidence="2">Uncharacterized protein</fullName>
    </submittedName>
</protein>
<dbReference type="Proteomes" id="UP000630445">
    <property type="component" value="Unassembled WGS sequence"/>
</dbReference>
<comment type="caution">
    <text evidence="2">The sequence shown here is derived from an EMBL/GenBank/DDBJ whole genome shotgun (WGS) entry which is preliminary data.</text>
</comment>
<organism evidence="2 4">
    <name type="scientific">Aspergillus hiratsukae</name>
    <dbReference type="NCBI Taxonomy" id="1194566"/>
    <lineage>
        <taxon>Eukaryota</taxon>
        <taxon>Fungi</taxon>
        <taxon>Dikarya</taxon>
        <taxon>Ascomycota</taxon>
        <taxon>Pezizomycotina</taxon>
        <taxon>Eurotiomycetes</taxon>
        <taxon>Eurotiomycetidae</taxon>
        <taxon>Eurotiales</taxon>
        <taxon>Aspergillaceae</taxon>
        <taxon>Aspergillus</taxon>
        <taxon>Aspergillus subgen. Fumigati</taxon>
    </lineage>
</organism>
<sequence length="152" mass="15543">MVGIGVAPLRGGWDTADLTDKLFGQYDLRVGVAFDLVVAAGTGPGRVPGYAGAGDAINVGALGAGARVLAPEVVVDGILAVAVAAILVTEGLSEGRGEEGSKDCKGLHVVLAVNALLDRQTIYSKQVGLLEDLFIELLLSTTIVIEPFGNMI</sequence>
<evidence type="ECO:0000313" key="2">
    <source>
        <dbReference type="EMBL" id="KAF7166124.1"/>
    </source>
</evidence>
<dbReference type="AlphaFoldDB" id="A0A8H6UVV7"/>
<evidence type="ECO:0000313" key="3">
    <source>
        <dbReference type="Proteomes" id="UP000630445"/>
    </source>
</evidence>
<reference evidence="2" key="1">
    <citation type="submission" date="2020-06" db="EMBL/GenBank/DDBJ databases">
        <title>Draft genome sequences of strains closely related to Aspergillus parafelis and Aspergillus hiratsukae.</title>
        <authorList>
            <person name="Dos Santos R.A.C."/>
            <person name="Rivero-Menendez O."/>
            <person name="Steenwyk J.L."/>
            <person name="Mead M.E."/>
            <person name="Goldman G.H."/>
            <person name="Alastruey-Izquierdo A."/>
            <person name="Rokas A."/>
        </authorList>
    </citation>
    <scope>NUCLEOTIDE SEQUENCE</scope>
    <source>
        <strain evidence="1">CNM-CM5793</strain>
        <strain evidence="2">CNM-CM6106</strain>
    </source>
</reference>
<dbReference type="EMBL" id="JACBAF010002150">
    <property type="protein sequence ID" value="KAF7166124.1"/>
    <property type="molecule type" value="Genomic_DNA"/>
</dbReference>
<name>A0A8H6UVV7_9EURO</name>